<dbReference type="PANTHER" id="PTHR22946:SF9">
    <property type="entry name" value="POLYKETIDE TRANSFERASE AF380"/>
    <property type="match status" value="1"/>
</dbReference>
<evidence type="ECO:0000313" key="5">
    <source>
        <dbReference type="EMBL" id="KAA9002319.1"/>
    </source>
</evidence>
<protein>
    <submittedName>
        <fullName evidence="5">Alpha/beta fold hydrolase</fullName>
    </submittedName>
</protein>
<keyword evidence="6" id="KW-1185">Reference proteome</keyword>
<comment type="similarity">
    <text evidence="2">Belongs to the AB hydrolase superfamily. FUS2 hydrolase family.</text>
</comment>
<reference evidence="5 6" key="1">
    <citation type="journal article" date="2020" name="Antonie Van Leeuwenhoek">
        <title>Stenotrophomonas cyclobalanopsidis sp. nov., isolated from the leaf spot disease of Cyclobalanopsis patelliformis.</title>
        <authorList>
            <person name="Bian D.R."/>
            <person name="Xue H."/>
            <person name="Piao C.G."/>
            <person name="Li Y."/>
        </authorList>
    </citation>
    <scope>NUCLEOTIDE SEQUENCE [LARGE SCALE GENOMIC DNA]</scope>
    <source>
        <strain evidence="5 6">TPQG1-4</strain>
    </source>
</reference>
<organism evidence="5 6">
    <name type="scientific">Stenotrophomonas cyclobalanopsidis</name>
    <dbReference type="NCBI Taxonomy" id="2771362"/>
    <lineage>
        <taxon>Bacteria</taxon>
        <taxon>Pseudomonadati</taxon>
        <taxon>Pseudomonadota</taxon>
        <taxon>Gammaproteobacteria</taxon>
        <taxon>Lysobacterales</taxon>
        <taxon>Lysobacteraceae</taxon>
        <taxon>Stenotrophomonas</taxon>
    </lineage>
</organism>
<feature type="chain" id="PRO_5046221120" evidence="3">
    <location>
        <begin position="22"/>
        <end position="358"/>
    </location>
</feature>
<dbReference type="PIRSF" id="PIRSF031982">
    <property type="entry name" value="UCP031982_abhydr"/>
    <property type="match status" value="1"/>
</dbReference>
<evidence type="ECO:0000313" key="6">
    <source>
        <dbReference type="Proteomes" id="UP000326367"/>
    </source>
</evidence>
<keyword evidence="1 5" id="KW-0378">Hydrolase</keyword>
<comment type="caution">
    <text evidence="5">The sequence shown here is derived from an EMBL/GenBank/DDBJ whole genome shotgun (WGS) entry which is preliminary data.</text>
</comment>
<dbReference type="InterPro" id="IPR029058">
    <property type="entry name" value="AB_hydrolase_fold"/>
</dbReference>
<keyword evidence="3" id="KW-0732">Signal</keyword>
<evidence type="ECO:0000256" key="3">
    <source>
        <dbReference type="SAM" id="SignalP"/>
    </source>
</evidence>
<dbReference type="Gene3D" id="3.40.50.1820">
    <property type="entry name" value="alpha/beta hydrolase"/>
    <property type="match status" value="1"/>
</dbReference>
<dbReference type="Proteomes" id="UP000326367">
    <property type="component" value="Unassembled WGS sequence"/>
</dbReference>
<evidence type="ECO:0000259" key="4">
    <source>
        <dbReference type="Pfam" id="PF00561"/>
    </source>
</evidence>
<evidence type="ECO:0000256" key="2">
    <source>
        <dbReference type="ARBA" id="ARBA00038115"/>
    </source>
</evidence>
<feature type="signal peptide" evidence="3">
    <location>
        <begin position="1"/>
        <end position="21"/>
    </location>
</feature>
<name>A0ABQ6T434_9GAMM</name>
<dbReference type="InterPro" id="IPR050261">
    <property type="entry name" value="FrsA_esterase"/>
</dbReference>
<gene>
    <name evidence="5" type="ORF">FJU31_05450</name>
</gene>
<dbReference type="InterPro" id="IPR000073">
    <property type="entry name" value="AB_hydrolase_1"/>
</dbReference>
<sequence length="358" mass="37738">MQMRGMLLALLCSVFSPATLAQEWKAGEQHGRTALPSARVRDAQQRDTLRFTVWYPAPASSNETPLTIGAPDAPLFDVGRSAIDAPIAGDRLPTLLLSHGNGGSARMMGWLGTALARAGYMVIAVDHPGNNGADELTLAGSMLTWLRADDLQAALAAVRADPRLGQHVDAQRLGVVGFSAGGYTALLAAGARPELQRLLDFCNGHPDDGVCRPQEEAPTHTLQARQQAAAFPQLQPYMAAADQSRAISGVRAVYLLAPAIVQAFPPAQLQALRQPVSVVLGDDDAVAPPATNGEILAAQVPGATLLRLAGVGHYDFLATCTPLGEQRIGPLCSGMVPRARTHREVEAEAAAFFGRALK</sequence>
<dbReference type="PANTHER" id="PTHR22946">
    <property type="entry name" value="DIENELACTONE HYDROLASE DOMAIN-CONTAINING PROTEIN-RELATED"/>
    <property type="match status" value="1"/>
</dbReference>
<dbReference type="InterPro" id="IPR016986">
    <property type="entry name" value="UCP031982_abhydr"/>
</dbReference>
<proteinExistence type="inferred from homology"/>
<evidence type="ECO:0000256" key="1">
    <source>
        <dbReference type="ARBA" id="ARBA00022801"/>
    </source>
</evidence>
<dbReference type="GO" id="GO:0016787">
    <property type="term" value="F:hydrolase activity"/>
    <property type="evidence" value="ECO:0007669"/>
    <property type="project" value="UniProtKB-KW"/>
</dbReference>
<accession>A0ABQ6T434</accession>
<dbReference type="EMBL" id="VYKI01000004">
    <property type="protein sequence ID" value="KAA9002319.1"/>
    <property type="molecule type" value="Genomic_DNA"/>
</dbReference>
<dbReference type="Pfam" id="PF00561">
    <property type="entry name" value="Abhydrolase_1"/>
    <property type="match status" value="1"/>
</dbReference>
<dbReference type="SUPFAM" id="SSF53474">
    <property type="entry name" value="alpha/beta-Hydrolases"/>
    <property type="match status" value="1"/>
</dbReference>
<dbReference type="RefSeq" id="WP_150453831.1">
    <property type="nucleotide sequence ID" value="NZ_VYKI01000004.1"/>
</dbReference>
<feature type="domain" description="AB hydrolase-1" evidence="4">
    <location>
        <begin position="93"/>
        <end position="240"/>
    </location>
</feature>